<gene>
    <name evidence="3" type="primary">LOC102804080</name>
</gene>
<dbReference type="Pfam" id="PF05380">
    <property type="entry name" value="Peptidase_A17"/>
    <property type="match status" value="1"/>
</dbReference>
<dbReference type="Gene3D" id="3.30.70.270">
    <property type="match status" value="1"/>
</dbReference>
<accession>A0ABM0M2K3</accession>
<sequence>MIRRLTPDVIKKYDDIIAEQRRRDFIEEVNEDDTSIGHYLPHIAVKRDSATTPIRIVYDCSCSQGASFPSLNDCLQTGPSLINDLPSILLQFRSNNIALTSDIEKAFLNVRLEEDERKFTKFLWLLDASDPEGKFITLQFKTVLFGAVCSPFILNAVIKTHLDANNTLSTAKILKNNIYVDNVIDGVDTTENAIKYYKEANKLMTTSGFKLRAWSSNCEQLNELSKRDNLNEPAETVSVLGMRWSTKSDKLTYPKVNNVPLLTDLITKRDVVSFTSALYDPIGYLTPVHVKARLFIQLLWKLELGWDEPLNSDLCSMWMHIAEDLNGARSLFE</sequence>
<dbReference type="InterPro" id="IPR043128">
    <property type="entry name" value="Rev_trsase/Diguanyl_cyclase"/>
</dbReference>
<dbReference type="InterPro" id="IPR043502">
    <property type="entry name" value="DNA/RNA_pol_sf"/>
</dbReference>
<dbReference type="Pfam" id="PF00078">
    <property type="entry name" value="RVT_1"/>
    <property type="match status" value="1"/>
</dbReference>
<evidence type="ECO:0000313" key="3">
    <source>
        <dbReference type="RefSeq" id="XP_006814244.1"/>
    </source>
</evidence>
<dbReference type="GeneID" id="102804080"/>
<evidence type="ECO:0000313" key="2">
    <source>
        <dbReference type="Proteomes" id="UP000694865"/>
    </source>
</evidence>
<proteinExistence type="predicted"/>
<dbReference type="InterPro" id="IPR008042">
    <property type="entry name" value="Retrotrans_Pao"/>
</dbReference>
<dbReference type="Gene3D" id="3.10.10.10">
    <property type="entry name" value="HIV Type 1 Reverse Transcriptase, subunit A, domain 1"/>
    <property type="match status" value="1"/>
</dbReference>
<dbReference type="Proteomes" id="UP000694865">
    <property type="component" value="Unplaced"/>
</dbReference>
<dbReference type="RefSeq" id="XP_006814244.1">
    <property type="nucleotide sequence ID" value="XM_006814181.1"/>
</dbReference>
<evidence type="ECO:0000259" key="1">
    <source>
        <dbReference type="Pfam" id="PF00078"/>
    </source>
</evidence>
<protein>
    <submittedName>
        <fullName evidence="3">Uncharacterized protein LOC102804080</fullName>
    </submittedName>
</protein>
<organism evidence="2 3">
    <name type="scientific">Saccoglossus kowalevskii</name>
    <name type="common">Acorn worm</name>
    <dbReference type="NCBI Taxonomy" id="10224"/>
    <lineage>
        <taxon>Eukaryota</taxon>
        <taxon>Metazoa</taxon>
        <taxon>Hemichordata</taxon>
        <taxon>Enteropneusta</taxon>
        <taxon>Harrimaniidae</taxon>
        <taxon>Saccoglossus</taxon>
    </lineage>
</organism>
<dbReference type="SUPFAM" id="SSF56672">
    <property type="entry name" value="DNA/RNA polymerases"/>
    <property type="match status" value="1"/>
</dbReference>
<dbReference type="PANTHER" id="PTHR47331:SF1">
    <property type="entry name" value="GAG-LIKE PROTEIN"/>
    <property type="match status" value="1"/>
</dbReference>
<reference evidence="3" key="1">
    <citation type="submission" date="2025-08" db="UniProtKB">
        <authorList>
            <consortium name="RefSeq"/>
        </authorList>
    </citation>
    <scope>IDENTIFICATION</scope>
    <source>
        <tissue evidence="3">Testes</tissue>
    </source>
</reference>
<dbReference type="PANTHER" id="PTHR47331">
    <property type="entry name" value="PHD-TYPE DOMAIN-CONTAINING PROTEIN"/>
    <property type="match status" value="1"/>
</dbReference>
<dbReference type="InterPro" id="IPR000477">
    <property type="entry name" value="RT_dom"/>
</dbReference>
<keyword evidence="2" id="KW-1185">Reference proteome</keyword>
<name>A0ABM0M2K3_SACKO</name>
<feature type="non-terminal residue" evidence="3">
    <location>
        <position position="333"/>
    </location>
</feature>
<feature type="domain" description="Reverse transcriptase" evidence="1">
    <location>
        <begin position="89"/>
        <end position="212"/>
    </location>
</feature>